<comment type="caution">
    <text evidence="1">The sequence shown here is derived from an EMBL/GenBank/DDBJ whole genome shotgun (WGS) entry which is preliminary data.</text>
</comment>
<accession>A0ABV2YCB0</accession>
<proteinExistence type="predicted"/>
<sequence length="142" mass="16165">MLPHPHLPLLIPTPDPLTPARHITHQHFQPGDHVLVLRGVTNGDLWGDAMRVVADSWHLPTQEDGWRVLNPNGGRQSYLTAHPRYLVHLRRRCADCLIHLRAVKEYLLPRFTGRRDLIDCGWYTTTVLGQLVHSDDAEAPTP</sequence>
<dbReference type="RefSeq" id="WP_170145038.1">
    <property type="nucleotide sequence ID" value="NZ_BEVZ01000002.1"/>
</dbReference>
<evidence type="ECO:0000313" key="2">
    <source>
        <dbReference type="Proteomes" id="UP001550850"/>
    </source>
</evidence>
<dbReference type="Proteomes" id="UP001550850">
    <property type="component" value="Unassembled WGS sequence"/>
</dbReference>
<reference evidence="1 2" key="1">
    <citation type="submission" date="2024-06" db="EMBL/GenBank/DDBJ databases">
        <title>The Natural Products Discovery Center: Release of the First 8490 Sequenced Strains for Exploring Actinobacteria Biosynthetic Diversity.</title>
        <authorList>
            <person name="Kalkreuter E."/>
            <person name="Kautsar S.A."/>
            <person name="Yang D."/>
            <person name="Bader C.D."/>
            <person name="Teijaro C.N."/>
            <person name="Fluegel L."/>
            <person name="Davis C.M."/>
            <person name="Simpson J.R."/>
            <person name="Lauterbach L."/>
            <person name="Steele A.D."/>
            <person name="Gui C."/>
            <person name="Meng S."/>
            <person name="Li G."/>
            <person name="Viehrig K."/>
            <person name="Ye F."/>
            <person name="Su P."/>
            <person name="Kiefer A.F."/>
            <person name="Nichols A."/>
            <person name="Cepeda A.J."/>
            <person name="Yan W."/>
            <person name="Fan B."/>
            <person name="Jiang Y."/>
            <person name="Adhikari A."/>
            <person name="Zheng C.-J."/>
            <person name="Schuster L."/>
            <person name="Cowan T.M."/>
            <person name="Smanski M.J."/>
            <person name="Chevrette M.G."/>
            <person name="De Carvalho L.P.S."/>
            <person name="Shen B."/>
        </authorList>
    </citation>
    <scope>NUCLEOTIDE SEQUENCE [LARGE SCALE GENOMIC DNA]</scope>
    <source>
        <strain evidence="1 2">NPDC038104</strain>
    </source>
</reference>
<evidence type="ECO:0000313" key="1">
    <source>
        <dbReference type="EMBL" id="MEU3553366.1"/>
    </source>
</evidence>
<protein>
    <submittedName>
        <fullName evidence="1">Uncharacterized protein</fullName>
    </submittedName>
</protein>
<dbReference type="EMBL" id="JBEZUR010000003">
    <property type="protein sequence ID" value="MEU3553366.1"/>
    <property type="molecule type" value="Genomic_DNA"/>
</dbReference>
<name>A0ABV2YCB0_9ACTN</name>
<gene>
    <name evidence="1" type="ORF">AB0E65_03855</name>
</gene>
<keyword evidence="2" id="KW-1185">Reference proteome</keyword>
<organism evidence="1 2">
    <name type="scientific">Streptomyces fragilis</name>
    <dbReference type="NCBI Taxonomy" id="67301"/>
    <lineage>
        <taxon>Bacteria</taxon>
        <taxon>Bacillati</taxon>
        <taxon>Actinomycetota</taxon>
        <taxon>Actinomycetes</taxon>
        <taxon>Kitasatosporales</taxon>
        <taxon>Streptomycetaceae</taxon>
        <taxon>Streptomyces</taxon>
    </lineage>
</organism>